<keyword evidence="2" id="KW-0812">Transmembrane</keyword>
<dbReference type="GeneID" id="89928595"/>
<dbReference type="Proteomes" id="UP001337655">
    <property type="component" value="Unassembled WGS sequence"/>
</dbReference>
<feature type="region of interest" description="Disordered" evidence="1">
    <location>
        <begin position="1"/>
        <end position="45"/>
    </location>
</feature>
<reference evidence="3 4" key="1">
    <citation type="submission" date="2023-08" db="EMBL/GenBank/DDBJ databases">
        <title>Black Yeasts Isolated from many extreme environments.</title>
        <authorList>
            <person name="Coleine C."/>
            <person name="Stajich J.E."/>
            <person name="Selbmann L."/>
        </authorList>
    </citation>
    <scope>NUCLEOTIDE SEQUENCE [LARGE SCALE GENOMIC DNA]</scope>
    <source>
        <strain evidence="3 4">CCFEE 5935</strain>
    </source>
</reference>
<feature type="region of interest" description="Disordered" evidence="1">
    <location>
        <begin position="80"/>
        <end position="102"/>
    </location>
</feature>
<proteinExistence type="predicted"/>
<feature type="transmembrane region" description="Helical" evidence="2">
    <location>
        <begin position="129"/>
        <end position="151"/>
    </location>
</feature>
<feature type="compositionally biased region" description="Low complexity" evidence="1">
    <location>
        <begin position="17"/>
        <end position="32"/>
    </location>
</feature>
<name>A0AAV9P897_9PEZI</name>
<gene>
    <name evidence="3" type="ORF">LTR77_007259</name>
</gene>
<keyword evidence="2" id="KW-0472">Membrane</keyword>
<evidence type="ECO:0000313" key="4">
    <source>
        <dbReference type="Proteomes" id="UP001337655"/>
    </source>
</evidence>
<evidence type="ECO:0000313" key="3">
    <source>
        <dbReference type="EMBL" id="KAK5167560.1"/>
    </source>
</evidence>
<evidence type="ECO:0000256" key="2">
    <source>
        <dbReference type="SAM" id="Phobius"/>
    </source>
</evidence>
<organism evidence="3 4">
    <name type="scientific">Saxophila tyrrhenica</name>
    <dbReference type="NCBI Taxonomy" id="1690608"/>
    <lineage>
        <taxon>Eukaryota</taxon>
        <taxon>Fungi</taxon>
        <taxon>Dikarya</taxon>
        <taxon>Ascomycota</taxon>
        <taxon>Pezizomycotina</taxon>
        <taxon>Dothideomycetes</taxon>
        <taxon>Dothideomycetidae</taxon>
        <taxon>Mycosphaerellales</taxon>
        <taxon>Extremaceae</taxon>
        <taxon>Saxophila</taxon>
    </lineage>
</organism>
<keyword evidence="4" id="KW-1185">Reference proteome</keyword>
<dbReference type="EMBL" id="JAVRRT010000011">
    <property type="protein sequence ID" value="KAK5167560.1"/>
    <property type="molecule type" value="Genomic_DNA"/>
</dbReference>
<evidence type="ECO:0000256" key="1">
    <source>
        <dbReference type="SAM" id="MobiDB-lite"/>
    </source>
</evidence>
<dbReference type="AlphaFoldDB" id="A0AAV9P897"/>
<comment type="caution">
    <text evidence="3">The sequence shown here is derived from an EMBL/GenBank/DDBJ whole genome shotgun (WGS) entry which is preliminary data.</text>
</comment>
<sequence length="178" mass="19139">MVRRYDTHWSPLSATHSGSGSAIASSSSSPPSYVEDEPDYEMYDYGQGQNQANKAAPTATAYPATAHMVYAPQALGSAPVQPAEQSASAPAPAPAPFDNAAAEQQAQNRIAVGRMRKRCVCEFFKGCGILFGILFLIVLAGTACYYGKLLYRAHECKKNPMAEGCEPGWERSLDLRGQ</sequence>
<accession>A0AAV9P897</accession>
<protein>
    <submittedName>
        <fullName evidence="3">Uncharacterized protein</fullName>
    </submittedName>
</protein>
<dbReference type="RefSeq" id="XP_064657266.1">
    <property type="nucleotide sequence ID" value="XM_064804496.1"/>
</dbReference>
<keyword evidence="2" id="KW-1133">Transmembrane helix</keyword>